<dbReference type="InterPro" id="IPR040398">
    <property type="entry name" value="Not1"/>
</dbReference>
<feature type="domain" description="CCR4-NOT transcription complex subunit 1 HEAT repeat" evidence="11">
    <location>
        <begin position="286"/>
        <end position="432"/>
    </location>
</feature>
<feature type="domain" description="CCR4-NOT transcription complex subunit 1 TTP binding" evidence="10">
    <location>
        <begin position="466"/>
        <end position="633"/>
    </location>
</feature>
<dbReference type="Pfam" id="PF16415">
    <property type="entry name" value="CNOT1_CAF1_bind"/>
    <property type="match status" value="1"/>
</dbReference>
<dbReference type="GO" id="GO:0005634">
    <property type="term" value="C:nucleus"/>
    <property type="evidence" value="ECO:0007669"/>
    <property type="project" value="UniProtKB-SubCell"/>
</dbReference>
<dbReference type="Gene3D" id="1.25.40.790">
    <property type="match status" value="1"/>
</dbReference>
<comment type="subcellular location">
    <subcellularLocation>
        <location evidence="1">Nucleus</location>
    </subcellularLocation>
</comment>
<dbReference type="InterPro" id="IPR032191">
    <property type="entry name" value="CNOT1_CAF1_bind"/>
</dbReference>
<evidence type="ECO:0000259" key="10">
    <source>
        <dbReference type="Pfam" id="PF16417"/>
    </source>
</evidence>
<dbReference type="InterPro" id="IPR032193">
    <property type="entry name" value="CNOT1_TTP_bind"/>
</dbReference>
<dbReference type="Gene3D" id="1.25.40.800">
    <property type="match status" value="1"/>
</dbReference>
<dbReference type="Proteomes" id="UP000001514">
    <property type="component" value="Unassembled WGS sequence"/>
</dbReference>
<dbReference type="PANTHER" id="PTHR13162">
    <property type="entry name" value="CCR4-NOT TRANSCRIPTION COMPLEX"/>
    <property type="match status" value="1"/>
</dbReference>
<accession>D8R9T6</accession>
<dbReference type="GO" id="GO:0000288">
    <property type="term" value="P:nuclear-transcribed mRNA catabolic process, deadenylation-dependent decay"/>
    <property type="evidence" value="ECO:0000318"/>
    <property type="project" value="GO_Central"/>
</dbReference>
<dbReference type="InterPro" id="IPR007196">
    <property type="entry name" value="CCR4-Not_Not1_C"/>
</dbReference>
<dbReference type="GO" id="GO:0017148">
    <property type="term" value="P:negative regulation of translation"/>
    <property type="evidence" value="ECO:0007669"/>
    <property type="project" value="InterPro"/>
</dbReference>
<dbReference type="FunFam" id="1.25.40.840:FF:000003">
    <property type="entry name" value="Transcription regulator"/>
    <property type="match status" value="1"/>
</dbReference>
<dbReference type="Pfam" id="PF04054">
    <property type="entry name" value="Not1"/>
    <property type="match status" value="1"/>
</dbReference>
<evidence type="ECO:0000313" key="12">
    <source>
        <dbReference type="EMBL" id="EFJ31209.1"/>
    </source>
</evidence>
<feature type="region of interest" description="Disordered" evidence="6">
    <location>
        <begin position="1237"/>
        <end position="1261"/>
    </location>
</feature>
<dbReference type="Pfam" id="PF16417">
    <property type="entry name" value="CNOT1_TTP_bind"/>
    <property type="match status" value="1"/>
</dbReference>
<dbReference type="FunFam" id="1.25.40.180:FF:000012">
    <property type="entry name" value="Ccr4-Not transcription complex subunit"/>
    <property type="match status" value="1"/>
</dbReference>
<evidence type="ECO:0000313" key="13">
    <source>
        <dbReference type="Proteomes" id="UP000001514"/>
    </source>
</evidence>
<evidence type="ECO:0000256" key="1">
    <source>
        <dbReference type="ARBA" id="ARBA00004123"/>
    </source>
</evidence>
<dbReference type="PANTHER" id="PTHR13162:SF8">
    <property type="entry name" value="CCR4-NOT TRANSCRIPTION COMPLEX SUBUNIT 1"/>
    <property type="match status" value="1"/>
</dbReference>
<feature type="compositionally biased region" description="Basic and acidic residues" evidence="6">
    <location>
        <begin position="1308"/>
        <end position="1320"/>
    </location>
</feature>
<feature type="domain" description="CCR4-NOT transcription complex subunit 1" evidence="8">
    <location>
        <begin position="1082"/>
        <end position="1205"/>
    </location>
</feature>
<keyword evidence="2" id="KW-0678">Repressor</keyword>
<feature type="region of interest" description="Disordered" evidence="6">
    <location>
        <begin position="1292"/>
        <end position="1320"/>
    </location>
</feature>
<proteinExistence type="predicted"/>
<dbReference type="EMBL" id="GL377574">
    <property type="protein sequence ID" value="EFJ31209.1"/>
    <property type="molecule type" value="Genomic_DNA"/>
</dbReference>
<dbReference type="FunCoup" id="D8R9T6">
    <property type="interactions" value="5077"/>
</dbReference>
<dbReference type="KEGG" id="smo:SELMODRAFT_440060"/>
<dbReference type="GO" id="GO:0060090">
    <property type="term" value="F:molecular adaptor activity"/>
    <property type="evidence" value="ECO:0000318"/>
    <property type="project" value="GO_Central"/>
</dbReference>
<evidence type="ECO:0000259" key="9">
    <source>
        <dbReference type="Pfam" id="PF16415"/>
    </source>
</evidence>
<dbReference type="InterPro" id="IPR032194">
    <property type="entry name" value="CNOT1_HEAT"/>
</dbReference>
<organism evidence="13">
    <name type="scientific">Selaginella moellendorffii</name>
    <name type="common">Spikemoss</name>
    <dbReference type="NCBI Taxonomy" id="88036"/>
    <lineage>
        <taxon>Eukaryota</taxon>
        <taxon>Viridiplantae</taxon>
        <taxon>Streptophyta</taxon>
        <taxon>Embryophyta</taxon>
        <taxon>Tracheophyta</taxon>
        <taxon>Lycopodiopsida</taxon>
        <taxon>Selaginellales</taxon>
        <taxon>Selaginellaceae</taxon>
        <taxon>Selaginella</taxon>
    </lineage>
</organism>
<evidence type="ECO:0000256" key="6">
    <source>
        <dbReference type="SAM" id="MobiDB-lite"/>
    </source>
</evidence>
<keyword evidence="3" id="KW-0805">Transcription regulation</keyword>
<dbReference type="GO" id="GO:0000289">
    <property type="term" value="P:nuclear-transcribed mRNA poly(A) tail shortening"/>
    <property type="evidence" value="ECO:0007669"/>
    <property type="project" value="UniProtKB-ARBA"/>
</dbReference>
<feature type="domain" description="CCR4-NOT transcription complex subunit 1 CAF1-binding" evidence="9">
    <location>
        <begin position="747"/>
        <end position="967"/>
    </location>
</feature>
<dbReference type="Gramene" id="EFJ31209">
    <property type="protein sequence ID" value="EFJ31209"/>
    <property type="gene ID" value="SELMODRAFT_440060"/>
</dbReference>
<gene>
    <name evidence="12" type="ORF">SELMODRAFT_440060</name>
</gene>
<dbReference type="InParanoid" id="D8R9T6"/>
<evidence type="ECO:0000256" key="5">
    <source>
        <dbReference type="ARBA" id="ARBA00023242"/>
    </source>
</evidence>
<evidence type="ECO:0000259" key="7">
    <source>
        <dbReference type="Pfam" id="PF04054"/>
    </source>
</evidence>
<dbReference type="OMA" id="VECHYQL"/>
<evidence type="ECO:0000256" key="2">
    <source>
        <dbReference type="ARBA" id="ARBA00022491"/>
    </source>
</evidence>
<feature type="compositionally biased region" description="Pro residues" evidence="6">
    <location>
        <begin position="1295"/>
        <end position="1305"/>
    </location>
</feature>
<name>D8R9T6_SELML</name>
<dbReference type="InterPro" id="IPR038535">
    <property type="entry name" value="CNOT1_TTP_bind_sf"/>
</dbReference>
<evidence type="ECO:0000256" key="3">
    <source>
        <dbReference type="ARBA" id="ARBA00023015"/>
    </source>
</evidence>
<dbReference type="STRING" id="88036.D8R9T6"/>
<sequence>MASQATAGDHAPGQELRDCLRRFDAVATSDPDTSEALLQLEGSLQAGLVLEELGHACSVDATHCKRLLSFFLPLNEKDVAQIIGLVSRTHLGVEDVHGAYATVFSVLCDSPSYVGDSPWLSTWNQDVLIDTLKELAPALDWRLVIENLDHEGFFVPDQQALSVLMSFFTRNSQDTFPIQAVCGRIWKNTEGQLSFLRHAAVAPPEIFTFASSHRKQMLLEGYHRFAFGSPNHAWLSMDLLETLCRLAELGHGEAVRSLLEYPAKHCPELLLTGLAQLKTDWNLVQNEYFTPLFSAYLGINQHASLVMHQLWLLSRELMKKAMVEIHSKEPSAIGRILDVCQELKVLSEVLDGTPFQFSIDLAALAGRREFLNLEKWLHDNLVVYQEPLFQACLSFLRERLLVESFNGQSGTPRSGPIGLSMETTAIFFKVLQAFSAQLSSRELVEEMRRVHAAAIRANPRLLSGAGTEQSSSEAFSSDVEEEANVYFQKIYKGQLTIENVVEMLERLNGSSVPREHEVFSCMIHSLFDEYRFFPRYPERELKITAVLFGKLISHQLVSSITLGVALRCVLDSLRKTPDSKMFSFGMTALEQFRSRLEEWPQYCNHILQISHMRDGHMDLVDYIERSLARASSTQTDVLANPSSDQQNAQVQPELNLNPQQQEERSAGGTLVANKPLSQSVSSTAQLYEILKGQQKVAMNAQQSSSHFSKPARTMSVPVTGRHVTTPGFGHALNIETLVAAAERRDPIENPSLETEDKVAFIINNISVANYEAKAKECLEVLKDKYYPWFAQYMVMKRASIEPNFHDIYLKVLDKMNSRALDQEIVNATYQNCKVLLGSELIKSSSEERSLLKNLGSWLGKLTIGRNKVLKAKEIDPKTLITEAYERGLMIAVIPFTSKILEPCQTSQVYQPPNPWTMGILGLLSEIYALPNLKMNLKFDIEVLFKHLGVEMKDVKQTQLVKGRMREVEGNPDFSNKELIAATHPPATTEHSIISNLNQVEFLPELPAHPVPHATATQLPVHVSPNASQDEEKVLPFVGERVKAHSTAPSPFSSGQASTLSNLNVYVVLNNRLAGISQQHQQQMHRIIPLAMERAIREIIAPVVDRSVTIACMTTRELIQKDYALEADDNRTLHSSNLMVASLAGSLAHVTCKEPLRVAMASHIRNALQPSISSDVLEQTVHVVTNDNLDLGCAVIEKAATEKDFARLPWQTQASAASTRPNYPNVFPSHTSTAITQASDVNADEVDVRTQSPTSFPDGGARHQEVLSSDGTSALLPDGSGAELLKLHVPNILPGPTLPTEPPGPVSRPVKDDVKPIPRDTDPVGLRDQIALLFDEWARVCNTPGANDKTYANFISQLTQSGFLKGDDVTDQFFRILTELAVAHSLSVESSPIGTLNFAAVDLYAKLVVLLVKVLNVTVRVIQKDADEKKTSFQPRPYFRLFLTWLMDFNAPDPSLDSSVYQILLSFTNALTMLQPLNTPGWSFVWLELISHRTFMPKQLLVQQPKGWPNFQRLLVSLFRFMDPYLRSAELSDPIRLLYKGTLRVLLVLLHDFPEFLCDYHFSFCDVIPPSCIQMRNLILSAFPRNMRLPDPFTPNLKVDLLPEISHPPRILSDVEAALKSKQLKGDVDEYLKTRLSPPLFLVDLKQRLLLSQHESGLSGTRYNVPLINSLVLYVGMQAIQQLQAKTAPQIGVPTAPITHSAPMDIFQKLIVELDTEGRYLFLNAIANQLRYPNNHTHYFSCVLLYLFAEASQEIIQEQITRVLLERLIVNRPHPWGLLITFIELIKNPRYNFWNHAFVRCAPEIDRLFESVARSCMGPPAKPTDEEINASLSAEAIKG</sequence>
<dbReference type="FunFam" id="1.25.40.800:FF:000001">
    <property type="entry name" value="CCR4-NOT transcription complex subunit 1"/>
    <property type="match status" value="1"/>
</dbReference>
<evidence type="ECO:0000259" key="8">
    <source>
        <dbReference type="Pfam" id="PF12842"/>
    </source>
</evidence>
<keyword evidence="13" id="KW-1185">Reference proteome</keyword>
<dbReference type="eggNOG" id="KOG1831">
    <property type="taxonomic scope" value="Eukaryota"/>
</dbReference>
<dbReference type="Pfam" id="PF12842">
    <property type="entry name" value="DUF3819"/>
    <property type="match status" value="1"/>
</dbReference>
<reference evidence="12 13" key="1">
    <citation type="journal article" date="2011" name="Science">
        <title>The Selaginella genome identifies genetic changes associated with the evolution of vascular plants.</title>
        <authorList>
            <person name="Banks J.A."/>
            <person name="Nishiyama T."/>
            <person name="Hasebe M."/>
            <person name="Bowman J.L."/>
            <person name="Gribskov M."/>
            <person name="dePamphilis C."/>
            <person name="Albert V.A."/>
            <person name="Aono N."/>
            <person name="Aoyama T."/>
            <person name="Ambrose B.A."/>
            <person name="Ashton N.W."/>
            <person name="Axtell M.J."/>
            <person name="Barker E."/>
            <person name="Barker M.S."/>
            <person name="Bennetzen J.L."/>
            <person name="Bonawitz N.D."/>
            <person name="Chapple C."/>
            <person name="Cheng C."/>
            <person name="Correa L.G."/>
            <person name="Dacre M."/>
            <person name="DeBarry J."/>
            <person name="Dreyer I."/>
            <person name="Elias M."/>
            <person name="Engstrom E.M."/>
            <person name="Estelle M."/>
            <person name="Feng L."/>
            <person name="Finet C."/>
            <person name="Floyd S.K."/>
            <person name="Frommer W.B."/>
            <person name="Fujita T."/>
            <person name="Gramzow L."/>
            <person name="Gutensohn M."/>
            <person name="Harholt J."/>
            <person name="Hattori M."/>
            <person name="Heyl A."/>
            <person name="Hirai T."/>
            <person name="Hiwatashi Y."/>
            <person name="Ishikawa M."/>
            <person name="Iwata M."/>
            <person name="Karol K.G."/>
            <person name="Koehler B."/>
            <person name="Kolukisaoglu U."/>
            <person name="Kubo M."/>
            <person name="Kurata T."/>
            <person name="Lalonde S."/>
            <person name="Li K."/>
            <person name="Li Y."/>
            <person name="Litt A."/>
            <person name="Lyons E."/>
            <person name="Manning G."/>
            <person name="Maruyama T."/>
            <person name="Michael T.P."/>
            <person name="Mikami K."/>
            <person name="Miyazaki S."/>
            <person name="Morinaga S."/>
            <person name="Murata T."/>
            <person name="Mueller-Roeber B."/>
            <person name="Nelson D.R."/>
            <person name="Obara M."/>
            <person name="Oguri Y."/>
            <person name="Olmstead R.G."/>
            <person name="Onodera N."/>
            <person name="Petersen B.L."/>
            <person name="Pils B."/>
            <person name="Prigge M."/>
            <person name="Rensing S.A."/>
            <person name="Riano-Pachon D.M."/>
            <person name="Roberts A.W."/>
            <person name="Sato Y."/>
            <person name="Scheller H.V."/>
            <person name="Schulz B."/>
            <person name="Schulz C."/>
            <person name="Shakirov E.V."/>
            <person name="Shibagaki N."/>
            <person name="Shinohara N."/>
            <person name="Shippen D.E."/>
            <person name="Soerensen I."/>
            <person name="Sotooka R."/>
            <person name="Sugimoto N."/>
            <person name="Sugita M."/>
            <person name="Sumikawa N."/>
            <person name="Tanurdzic M."/>
            <person name="Theissen G."/>
            <person name="Ulvskov P."/>
            <person name="Wakazuki S."/>
            <person name="Weng J.K."/>
            <person name="Willats W.W."/>
            <person name="Wipf D."/>
            <person name="Wolf P.G."/>
            <person name="Yang L."/>
            <person name="Zimmer A.D."/>
            <person name="Zhu Q."/>
            <person name="Mitros T."/>
            <person name="Hellsten U."/>
            <person name="Loque D."/>
            <person name="Otillar R."/>
            <person name="Salamov A."/>
            <person name="Schmutz J."/>
            <person name="Shapiro H."/>
            <person name="Lindquist E."/>
            <person name="Lucas S."/>
            <person name="Rokhsar D."/>
            <person name="Grigoriev I.V."/>
        </authorList>
    </citation>
    <scope>NUCLEOTIDE SEQUENCE [LARGE SCALE GENOMIC DNA]</scope>
</reference>
<feature type="domain" description="CCR4-Not complex component Not1 C-terminal" evidence="7">
    <location>
        <begin position="1446"/>
        <end position="1812"/>
    </location>
</feature>
<dbReference type="GO" id="GO:0030015">
    <property type="term" value="C:CCR4-NOT core complex"/>
    <property type="evidence" value="ECO:0000318"/>
    <property type="project" value="GO_Central"/>
</dbReference>
<keyword evidence="4" id="KW-0804">Transcription</keyword>
<dbReference type="GO" id="GO:0000932">
    <property type="term" value="C:P-body"/>
    <property type="evidence" value="ECO:0000318"/>
    <property type="project" value="GO_Central"/>
</dbReference>
<evidence type="ECO:0000256" key="4">
    <source>
        <dbReference type="ARBA" id="ARBA00023163"/>
    </source>
</evidence>
<dbReference type="Pfam" id="PF16418">
    <property type="entry name" value="CNOT1_HEAT"/>
    <property type="match status" value="1"/>
</dbReference>
<dbReference type="Gene3D" id="1.25.40.840">
    <property type="entry name" value="CCR4-NOT transcription complex subunit 1 TTP binding domain"/>
    <property type="match status" value="1"/>
</dbReference>
<protein>
    <recommendedName>
        <fullName evidence="14">CCR4-Not complex component Not1 C-terminal domain-containing protein</fullName>
    </recommendedName>
</protein>
<dbReference type="InterPro" id="IPR024557">
    <property type="entry name" value="CNOT1_dom_4"/>
</dbReference>
<dbReference type="Gene3D" id="1.25.40.180">
    <property type="match status" value="1"/>
</dbReference>
<evidence type="ECO:0000259" key="11">
    <source>
        <dbReference type="Pfam" id="PF16418"/>
    </source>
</evidence>
<evidence type="ECO:0008006" key="14">
    <source>
        <dbReference type="Google" id="ProtNLM"/>
    </source>
</evidence>
<keyword evidence="5" id="KW-0539">Nucleus</keyword>
<dbReference type="HOGENOM" id="CLU_000286_3_0_1"/>